<dbReference type="Gene3D" id="3.40.50.1820">
    <property type="entry name" value="alpha/beta hydrolase"/>
    <property type="match status" value="1"/>
</dbReference>
<gene>
    <name evidence="5" type="ORF">CCMP2556_LOCUS36271</name>
</gene>
<dbReference type="Gene3D" id="2.80.10.50">
    <property type="match status" value="4"/>
</dbReference>
<keyword evidence="6" id="KW-1185">Reference proteome</keyword>
<feature type="region of interest" description="Disordered" evidence="3">
    <location>
        <begin position="783"/>
        <end position="805"/>
    </location>
</feature>
<dbReference type="EMBL" id="CAXAMN010022917">
    <property type="protein sequence ID" value="CAK9073651.1"/>
    <property type="molecule type" value="Genomic_DNA"/>
</dbReference>
<comment type="caution">
    <text evidence="5">The sequence shown here is derived from an EMBL/GenBank/DDBJ whole genome shotgun (WGS) entry which is preliminary data.</text>
</comment>
<evidence type="ECO:0000256" key="3">
    <source>
        <dbReference type="SAM" id="MobiDB-lite"/>
    </source>
</evidence>
<dbReference type="Proteomes" id="UP001642484">
    <property type="component" value="Unassembled WGS sequence"/>
</dbReference>
<evidence type="ECO:0000256" key="2">
    <source>
        <dbReference type="ARBA" id="ARBA00023157"/>
    </source>
</evidence>
<evidence type="ECO:0000256" key="1">
    <source>
        <dbReference type="ARBA" id="ARBA00022734"/>
    </source>
</evidence>
<dbReference type="Pfam" id="PF00652">
    <property type="entry name" value="Ricin_B_lectin"/>
    <property type="match status" value="3"/>
</dbReference>
<dbReference type="CDD" id="cd00161">
    <property type="entry name" value="beta-trefoil_Ricin-like"/>
    <property type="match status" value="1"/>
</dbReference>
<evidence type="ECO:0000313" key="6">
    <source>
        <dbReference type="Proteomes" id="UP001642484"/>
    </source>
</evidence>
<feature type="domain" description="Ricin B lectin" evidence="4">
    <location>
        <begin position="400"/>
        <end position="523"/>
    </location>
</feature>
<feature type="domain" description="Ricin B lectin" evidence="4">
    <location>
        <begin position="662"/>
        <end position="778"/>
    </location>
</feature>
<sequence length="805" mass="88936">MNHGAHGQWLRGQRPEDDHLLPSRVVRAAQLRPSKRNCFACLGVALVAAICLTCLRSLHREALTGSVARVRAVEELYSFGTPGATKTLLSDMSRHDGCFGGLRVYMRSARRGWGVDTPVYDPVAWITEQFSYRHARMRSLELWELNLMEDEISPCRASTEDPPADTFWWIEGHVSYEAALKHHLQARHEEPGVDRGFIPIPGAPVSQAPLAELKDLQKAYLMCHFTFVIYVPDVPTIDVDAERWGWNLVGYAESLPTARHEASVVSFHDHAALFQHPRSLECVLAFEGSDRNDASDWVYDVEIATEDFCGYHEVHRGFKEKLMAMLESDDYDRAIRAKLPFCSQLVTAGHSMGGAQAELFSACANRGPPSGEQAARDRALVMVPWATPKPLTPFLAEEVPGIFLKNRFSGLCVDGVGAVQSSEASTVQASLCHDQRQLRQRWRIEDGRVISELSSLCMTVKDAFHEAFVIQEACRSSDGRATENQTWHLTVEGFLKSRSHDKCLNPDLKLTRCPHSDQIWDLSADGHLVNRLSGLCLDVAGAASVEGTGFLLQDCKEGHEGLASQQRWQVKEKLVRSLGSTSCNPARTSETGSLGLVIARCNETNQEQQWSLLPSGFLQHRKTRMCVNVDGTPGEGVGSSINLAPCEMEEVEAPGLWTLTPQGFLLNIGSDWLQINKCMSANLPSGGDTTLSLEICEFRSAQTWEFSESGLRSTVGSRTCITAGEVLHLSQCVQSKEQQWIFDGPQIKSSTGQCLTAKGPELSLSSCTSSSFQQWQQEDLKKKCPQRSGGRAVGLGHSQVVPSRT</sequence>
<keyword evidence="2" id="KW-1015">Disulfide bond</keyword>
<feature type="domain" description="Ricin B lectin" evidence="4">
    <location>
        <begin position="526"/>
        <end position="660"/>
    </location>
</feature>
<evidence type="ECO:0000259" key="4">
    <source>
        <dbReference type="SMART" id="SM00458"/>
    </source>
</evidence>
<proteinExistence type="predicted"/>
<dbReference type="PANTHER" id="PTHR11675:SF119">
    <property type="entry name" value="POLYPEPTIDE N-ACETYLGALACTOSAMINYLTRANSFERASE 2"/>
    <property type="match status" value="1"/>
</dbReference>
<dbReference type="InterPro" id="IPR029058">
    <property type="entry name" value="AB_hydrolase_fold"/>
</dbReference>
<reference evidence="5 6" key="1">
    <citation type="submission" date="2024-02" db="EMBL/GenBank/DDBJ databases">
        <authorList>
            <person name="Chen Y."/>
            <person name="Shah S."/>
            <person name="Dougan E. K."/>
            <person name="Thang M."/>
            <person name="Chan C."/>
        </authorList>
    </citation>
    <scope>NUCLEOTIDE SEQUENCE [LARGE SCALE GENOMIC DNA]</scope>
</reference>
<accession>A0ABP0PD27</accession>
<dbReference type="InterPro" id="IPR000772">
    <property type="entry name" value="Ricin_B_lectin"/>
</dbReference>
<dbReference type="SUPFAM" id="SSF53474">
    <property type="entry name" value="alpha/beta-Hydrolases"/>
    <property type="match status" value="1"/>
</dbReference>
<dbReference type="PANTHER" id="PTHR11675">
    <property type="entry name" value="N-ACETYLGALACTOSAMINYLTRANSFERASE"/>
    <property type="match status" value="1"/>
</dbReference>
<dbReference type="SMART" id="SM00458">
    <property type="entry name" value="RICIN"/>
    <property type="match status" value="3"/>
</dbReference>
<dbReference type="SUPFAM" id="SSF50370">
    <property type="entry name" value="Ricin B-like lectins"/>
    <property type="match status" value="3"/>
</dbReference>
<keyword evidence="1" id="KW-0430">Lectin</keyword>
<dbReference type="PROSITE" id="PS50231">
    <property type="entry name" value="RICIN_B_LECTIN"/>
    <property type="match status" value="3"/>
</dbReference>
<protein>
    <recommendedName>
        <fullName evidence="4">Ricin B lectin domain-containing protein</fullName>
    </recommendedName>
</protein>
<organism evidence="5 6">
    <name type="scientific">Durusdinium trenchii</name>
    <dbReference type="NCBI Taxonomy" id="1381693"/>
    <lineage>
        <taxon>Eukaryota</taxon>
        <taxon>Sar</taxon>
        <taxon>Alveolata</taxon>
        <taxon>Dinophyceae</taxon>
        <taxon>Suessiales</taxon>
        <taxon>Symbiodiniaceae</taxon>
        <taxon>Durusdinium</taxon>
    </lineage>
</organism>
<name>A0ABP0PD27_9DINO</name>
<dbReference type="InterPro" id="IPR035992">
    <property type="entry name" value="Ricin_B-like_lectins"/>
</dbReference>
<evidence type="ECO:0000313" key="5">
    <source>
        <dbReference type="EMBL" id="CAK9073651.1"/>
    </source>
</evidence>